<evidence type="ECO:0000256" key="4">
    <source>
        <dbReference type="ARBA" id="ARBA00022576"/>
    </source>
</evidence>
<comment type="cofactor">
    <cofactor evidence="1">
        <name>pyridoxal 5'-phosphate</name>
        <dbReference type="ChEBI" id="CHEBI:597326"/>
    </cofactor>
</comment>
<dbReference type="PANTHER" id="PTHR11825">
    <property type="entry name" value="SUBGROUP IIII AMINOTRANSFERASE"/>
    <property type="match status" value="1"/>
</dbReference>
<comment type="similarity">
    <text evidence="2">Belongs to the class-IV pyridoxal-phosphate-dependent aminotransferase family.</text>
</comment>
<comment type="caution">
    <text evidence="9">The sequence shown here is derived from an EMBL/GenBank/DDBJ whole genome shotgun (WGS) entry which is preliminary data.</text>
</comment>
<evidence type="ECO:0000256" key="7">
    <source>
        <dbReference type="ARBA" id="ARBA00022898"/>
    </source>
</evidence>
<evidence type="ECO:0000256" key="1">
    <source>
        <dbReference type="ARBA" id="ARBA00001933"/>
    </source>
</evidence>
<keyword evidence="6" id="KW-0808">Transferase</keyword>
<dbReference type="InterPro" id="IPR043131">
    <property type="entry name" value="BCAT-like_N"/>
</dbReference>
<dbReference type="Proteomes" id="UP000711488">
    <property type="component" value="Unassembled WGS sequence"/>
</dbReference>
<evidence type="ECO:0000256" key="3">
    <source>
        <dbReference type="ARBA" id="ARBA00013053"/>
    </source>
</evidence>
<dbReference type="EC" id="2.6.1.42" evidence="3"/>
<dbReference type="Gene3D" id="3.30.470.10">
    <property type="match status" value="1"/>
</dbReference>
<dbReference type="InterPro" id="IPR036038">
    <property type="entry name" value="Aminotransferase-like"/>
</dbReference>
<reference evidence="9" key="1">
    <citation type="submission" date="2014-08" db="EMBL/GenBank/DDBJ databases">
        <authorList>
            <person name="Murali S."/>
            <person name="Richards S."/>
            <person name="Bandaranaike D."/>
            <person name="Bellair M."/>
            <person name="Blankenburg K."/>
            <person name="Chao H."/>
            <person name="Dinh H."/>
            <person name="Doddapaneni H."/>
            <person name="Dugan-Rocha S."/>
            <person name="Elkadiri S."/>
            <person name="Gnanaolivu R."/>
            <person name="Hughes D."/>
            <person name="Lee S."/>
            <person name="Li M."/>
            <person name="Ming W."/>
            <person name="Munidasa M."/>
            <person name="Muniz J."/>
            <person name="Nguyen L."/>
            <person name="Osuji N."/>
            <person name="Pu L.-L."/>
            <person name="Puazo M."/>
            <person name="Skinner E."/>
            <person name="Qu C."/>
            <person name="Quiroz J."/>
            <person name="Raj R."/>
            <person name="Weissenberger G."/>
            <person name="Xin Y."/>
            <person name="Zou X."/>
            <person name="Han Y."/>
            <person name="Worley K."/>
            <person name="Muzny D."/>
            <person name="Gibbs R."/>
        </authorList>
    </citation>
    <scope>NUCLEOTIDE SEQUENCE</scope>
    <source>
        <strain evidence="9">HAZT.00-mixed</strain>
        <tissue evidence="9">Whole organism</tissue>
    </source>
</reference>
<evidence type="ECO:0000256" key="5">
    <source>
        <dbReference type="ARBA" id="ARBA00022605"/>
    </source>
</evidence>
<evidence type="ECO:0000313" key="9">
    <source>
        <dbReference type="EMBL" id="KAA0199090.1"/>
    </source>
</evidence>
<dbReference type="GO" id="GO:0009098">
    <property type="term" value="P:L-leucine biosynthetic process"/>
    <property type="evidence" value="ECO:0007669"/>
    <property type="project" value="TreeGrafter"/>
</dbReference>
<dbReference type="AlphaFoldDB" id="A0A6A0H441"/>
<dbReference type="SUPFAM" id="SSF56752">
    <property type="entry name" value="D-aminoacid aminotransferase-like PLP-dependent enzymes"/>
    <property type="match status" value="1"/>
</dbReference>
<gene>
    <name evidence="9" type="ORF">HAZT_HAZT003401</name>
</gene>
<keyword evidence="8" id="KW-0100">Branched-chain amino acid biosynthesis</keyword>
<reference evidence="9" key="3">
    <citation type="submission" date="2019-06" db="EMBL/GenBank/DDBJ databases">
        <authorList>
            <person name="Poynton C."/>
            <person name="Hasenbein S."/>
            <person name="Benoit J.B."/>
            <person name="Sepulveda M.S."/>
            <person name="Poelchau M.F."/>
            <person name="Murali S.C."/>
            <person name="Chen S."/>
            <person name="Glastad K.M."/>
            <person name="Werren J.H."/>
            <person name="Vineis J.H."/>
            <person name="Bowen J.L."/>
            <person name="Friedrich M."/>
            <person name="Jones J."/>
            <person name="Robertson H.M."/>
            <person name="Feyereisen R."/>
            <person name="Mechler-Hickson A."/>
            <person name="Mathers N."/>
            <person name="Lee C.E."/>
            <person name="Colbourne J.K."/>
            <person name="Biales A."/>
            <person name="Johnston J.S."/>
            <person name="Wellborn G.A."/>
            <person name="Rosendale A.J."/>
            <person name="Cridge A.G."/>
            <person name="Munoz-Torres M.C."/>
            <person name="Bain P.A."/>
            <person name="Manny A.R."/>
            <person name="Major K.M."/>
            <person name="Lambert F.N."/>
            <person name="Vulpe C.D."/>
            <person name="Tuck P."/>
            <person name="Blalock B.J."/>
            <person name="Lin Y.-Y."/>
            <person name="Smith M.E."/>
            <person name="Ochoa-Acuna H."/>
            <person name="Chen M.-J.M."/>
            <person name="Childers C.P."/>
            <person name="Qu J."/>
            <person name="Dugan S."/>
            <person name="Lee S.L."/>
            <person name="Chao H."/>
            <person name="Dinh H."/>
            <person name="Han Y."/>
            <person name="Doddapaneni H."/>
            <person name="Worley K.C."/>
            <person name="Muzny D.M."/>
            <person name="Gibbs R.A."/>
            <person name="Richards S."/>
        </authorList>
    </citation>
    <scope>NUCLEOTIDE SEQUENCE</scope>
    <source>
        <strain evidence="9">HAZT.00-mixed</strain>
        <tissue evidence="9">Whole organism</tissue>
    </source>
</reference>
<keyword evidence="5" id="KW-0028">Amino-acid biosynthesis</keyword>
<name>A0A6A0H441_HYAAZ</name>
<keyword evidence="4" id="KW-0032">Aminotransferase</keyword>
<proteinExistence type="inferred from homology"/>
<dbReference type="EMBL" id="JQDR03007133">
    <property type="protein sequence ID" value="KAA0199090.1"/>
    <property type="molecule type" value="Genomic_DNA"/>
</dbReference>
<reference evidence="9" key="2">
    <citation type="journal article" date="2018" name="Environ. Sci. Technol.">
        <title>The Toxicogenome of Hyalella azteca: A Model for Sediment Ecotoxicology and Evolutionary Toxicology.</title>
        <authorList>
            <person name="Poynton H.C."/>
            <person name="Hasenbein S."/>
            <person name="Benoit J.B."/>
            <person name="Sepulveda M.S."/>
            <person name="Poelchau M.F."/>
            <person name="Hughes D.S.T."/>
            <person name="Murali S.C."/>
            <person name="Chen S."/>
            <person name="Glastad K.M."/>
            <person name="Goodisman M.A.D."/>
            <person name="Werren J.H."/>
            <person name="Vineis J.H."/>
            <person name="Bowen J.L."/>
            <person name="Friedrich M."/>
            <person name="Jones J."/>
            <person name="Robertson H.M."/>
            <person name="Feyereisen R."/>
            <person name="Mechler-Hickson A."/>
            <person name="Mathers N."/>
            <person name="Lee C.E."/>
            <person name="Colbourne J.K."/>
            <person name="Biales A."/>
            <person name="Johnston J.S."/>
            <person name="Wellborn G.A."/>
            <person name="Rosendale A.J."/>
            <person name="Cridge A.G."/>
            <person name="Munoz-Torres M.C."/>
            <person name="Bain P.A."/>
            <person name="Manny A.R."/>
            <person name="Major K.M."/>
            <person name="Lambert F.N."/>
            <person name="Vulpe C.D."/>
            <person name="Tuck P."/>
            <person name="Blalock B.J."/>
            <person name="Lin Y.Y."/>
            <person name="Smith M.E."/>
            <person name="Ochoa-Acuna H."/>
            <person name="Chen M.M."/>
            <person name="Childers C.P."/>
            <person name="Qu J."/>
            <person name="Dugan S."/>
            <person name="Lee S.L."/>
            <person name="Chao H."/>
            <person name="Dinh H."/>
            <person name="Han Y."/>
            <person name="Doddapaneni H."/>
            <person name="Worley K.C."/>
            <person name="Muzny D.M."/>
            <person name="Gibbs R.A."/>
            <person name="Richards S."/>
        </authorList>
    </citation>
    <scope>NUCLEOTIDE SEQUENCE</scope>
    <source>
        <strain evidence="9">HAZT.00-mixed</strain>
        <tissue evidence="9">Whole organism</tissue>
    </source>
</reference>
<organism evidence="9">
    <name type="scientific">Hyalella azteca</name>
    <name type="common">Amphipod</name>
    <dbReference type="NCBI Taxonomy" id="294128"/>
    <lineage>
        <taxon>Eukaryota</taxon>
        <taxon>Metazoa</taxon>
        <taxon>Ecdysozoa</taxon>
        <taxon>Arthropoda</taxon>
        <taxon>Crustacea</taxon>
        <taxon>Multicrustacea</taxon>
        <taxon>Malacostraca</taxon>
        <taxon>Eumalacostraca</taxon>
        <taxon>Peracarida</taxon>
        <taxon>Amphipoda</taxon>
        <taxon>Senticaudata</taxon>
        <taxon>Talitrida</taxon>
        <taxon>Talitroidea</taxon>
        <taxon>Hyalellidae</taxon>
        <taxon>Hyalella</taxon>
    </lineage>
</organism>
<protein>
    <recommendedName>
        <fullName evidence="3">branched-chain-amino-acid transaminase</fullName>
        <ecNumber evidence="3">2.6.1.42</ecNumber>
    </recommendedName>
</protein>
<dbReference type="InterPro" id="IPR005786">
    <property type="entry name" value="B_amino_transII"/>
</dbReference>
<dbReference type="GO" id="GO:0009099">
    <property type="term" value="P:L-valine biosynthetic process"/>
    <property type="evidence" value="ECO:0007669"/>
    <property type="project" value="TreeGrafter"/>
</dbReference>
<keyword evidence="7" id="KW-0663">Pyridoxal phosphate</keyword>
<sequence length="276" mass="31549">MNYNNWFHITCNPEWILNKVYVYISIAATDGSLQVSPSIYPLSPLPRDPPKNLEPFTEFIFISSQASDVEIEFCRTDQLKPKPAVKDLVFGVTFTDHMLEVEWTEADGWGKPKISPFHYFSIHPGAKVLHYATELFEGMKAYRTCNGQICMFRPDMNMKRMIRTAKRASLPTFDQDELIVLMKKLISIDQEWVPHAESSSLYIRPAIIAHEEVLKVEQPRKALLFVILSPTGPYFTSGYNPVSLLADPKYVRAWPGGCGQRLEPFTRQPSLCRSEA</sequence>
<dbReference type="FunFam" id="3.30.470.10:FF:000002">
    <property type="entry name" value="Branched-chain-amino-acid aminotransferase"/>
    <property type="match status" value="1"/>
</dbReference>
<dbReference type="GO" id="GO:0005739">
    <property type="term" value="C:mitochondrion"/>
    <property type="evidence" value="ECO:0007669"/>
    <property type="project" value="TreeGrafter"/>
</dbReference>
<evidence type="ECO:0000256" key="6">
    <source>
        <dbReference type="ARBA" id="ARBA00022679"/>
    </source>
</evidence>
<dbReference type="GO" id="GO:0004084">
    <property type="term" value="F:branched-chain-amino-acid transaminase activity"/>
    <property type="evidence" value="ECO:0007669"/>
    <property type="project" value="UniProtKB-EC"/>
</dbReference>
<evidence type="ECO:0000256" key="2">
    <source>
        <dbReference type="ARBA" id="ARBA00009320"/>
    </source>
</evidence>
<evidence type="ECO:0000256" key="8">
    <source>
        <dbReference type="ARBA" id="ARBA00023304"/>
    </source>
</evidence>
<accession>A0A6A0H441</accession>
<dbReference type="PANTHER" id="PTHR11825:SF44">
    <property type="entry name" value="BRANCHED-CHAIN-AMINO-ACID AMINOTRANSFERASE"/>
    <property type="match status" value="1"/>
</dbReference>
<dbReference type="OrthoDB" id="1732691at2759"/>